<keyword evidence="2" id="KW-1003">Cell membrane</keyword>
<evidence type="ECO:0000256" key="5">
    <source>
        <dbReference type="ARBA" id="ARBA00022692"/>
    </source>
</evidence>
<comment type="caution">
    <text evidence="11">The sequence shown here is derived from an EMBL/GenBank/DDBJ whole genome shotgun (WGS) entry which is preliminary data.</text>
</comment>
<feature type="transmembrane region" description="Helical" evidence="9">
    <location>
        <begin position="436"/>
        <end position="453"/>
    </location>
</feature>
<dbReference type="Proteomes" id="UP000298179">
    <property type="component" value="Unassembled WGS sequence"/>
</dbReference>
<feature type="transmembrane region" description="Helical" evidence="9">
    <location>
        <begin position="138"/>
        <end position="160"/>
    </location>
</feature>
<dbReference type="PANTHER" id="PTHR33908:SF11">
    <property type="entry name" value="MEMBRANE PROTEIN"/>
    <property type="match status" value="1"/>
</dbReference>
<evidence type="ECO:0000256" key="1">
    <source>
        <dbReference type="ARBA" id="ARBA00004651"/>
    </source>
</evidence>
<keyword evidence="4" id="KW-0808">Transferase</keyword>
<feature type="domain" description="Glycosyltransferase RgtA/B/C/D-like" evidence="10">
    <location>
        <begin position="186"/>
        <end position="345"/>
    </location>
</feature>
<evidence type="ECO:0000256" key="6">
    <source>
        <dbReference type="ARBA" id="ARBA00022989"/>
    </source>
</evidence>
<dbReference type="GO" id="GO:0016763">
    <property type="term" value="F:pentosyltransferase activity"/>
    <property type="evidence" value="ECO:0007669"/>
    <property type="project" value="TreeGrafter"/>
</dbReference>
<evidence type="ECO:0000256" key="2">
    <source>
        <dbReference type="ARBA" id="ARBA00022475"/>
    </source>
</evidence>
<evidence type="ECO:0000256" key="3">
    <source>
        <dbReference type="ARBA" id="ARBA00022676"/>
    </source>
</evidence>
<keyword evidence="5 9" id="KW-0812">Transmembrane</keyword>
<feature type="transmembrane region" description="Helical" evidence="9">
    <location>
        <begin position="377"/>
        <end position="398"/>
    </location>
</feature>
<evidence type="ECO:0000313" key="12">
    <source>
        <dbReference type="Proteomes" id="UP000298179"/>
    </source>
</evidence>
<accession>A0A4Y8RRV0</accession>
<reference evidence="11 12" key="1">
    <citation type="submission" date="2019-03" db="EMBL/GenBank/DDBJ databases">
        <title>Jiella endophytica sp. nov., a novel endophytic bacterium isolated from root of Ficus microcarpa Linn. f.</title>
        <authorList>
            <person name="Tuo L."/>
        </authorList>
    </citation>
    <scope>NUCLEOTIDE SEQUENCE [LARGE SCALE GENOMIC DNA]</scope>
    <source>
        <strain evidence="11 12">CBS5Q-3</strain>
    </source>
</reference>
<feature type="transmembrane region" description="Helical" evidence="9">
    <location>
        <begin position="410"/>
        <end position="430"/>
    </location>
</feature>
<dbReference type="AlphaFoldDB" id="A0A4Y8RRV0"/>
<keyword evidence="12" id="KW-1185">Reference proteome</keyword>
<proteinExistence type="predicted"/>
<evidence type="ECO:0000259" key="10">
    <source>
        <dbReference type="Pfam" id="PF13231"/>
    </source>
</evidence>
<feature type="transmembrane region" description="Helical" evidence="9">
    <location>
        <begin position="214"/>
        <end position="231"/>
    </location>
</feature>
<feature type="transmembrane region" description="Helical" evidence="9">
    <location>
        <begin position="460"/>
        <end position="482"/>
    </location>
</feature>
<dbReference type="GO" id="GO:0009103">
    <property type="term" value="P:lipopolysaccharide biosynthetic process"/>
    <property type="evidence" value="ECO:0007669"/>
    <property type="project" value="UniProtKB-ARBA"/>
</dbReference>
<feature type="compositionally biased region" description="Basic residues" evidence="8">
    <location>
        <begin position="1"/>
        <end position="12"/>
    </location>
</feature>
<dbReference type="PANTHER" id="PTHR33908">
    <property type="entry name" value="MANNOSYLTRANSFERASE YKCB-RELATED"/>
    <property type="match status" value="1"/>
</dbReference>
<organism evidence="11 12">
    <name type="scientific">Jiella endophytica</name>
    <dbReference type="NCBI Taxonomy" id="2558362"/>
    <lineage>
        <taxon>Bacteria</taxon>
        <taxon>Pseudomonadati</taxon>
        <taxon>Pseudomonadota</taxon>
        <taxon>Alphaproteobacteria</taxon>
        <taxon>Hyphomicrobiales</taxon>
        <taxon>Aurantimonadaceae</taxon>
        <taxon>Jiella</taxon>
    </lineage>
</organism>
<dbReference type="Pfam" id="PF13231">
    <property type="entry name" value="PMT_2"/>
    <property type="match status" value="1"/>
</dbReference>
<name>A0A4Y8RRV0_9HYPH</name>
<feature type="region of interest" description="Disordered" evidence="8">
    <location>
        <begin position="1"/>
        <end position="33"/>
    </location>
</feature>
<dbReference type="GO" id="GO:0005886">
    <property type="term" value="C:plasma membrane"/>
    <property type="evidence" value="ECO:0007669"/>
    <property type="project" value="UniProtKB-SubCell"/>
</dbReference>
<evidence type="ECO:0000256" key="8">
    <source>
        <dbReference type="SAM" id="MobiDB-lite"/>
    </source>
</evidence>
<feature type="transmembrane region" description="Helical" evidence="9">
    <location>
        <begin position="329"/>
        <end position="348"/>
    </location>
</feature>
<keyword evidence="7 9" id="KW-0472">Membrane</keyword>
<keyword evidence="6 9" id="KW-1133">Transmembrane helix</keyword>
<feature type="transmembrane region" description="Helical" evidence="9">
    <location>
        <begin position="237"/>
        <end position="256"/>
    </location>
</feature>
<feature type="transmembrane region" description="Helical" evidence="9">
    <location>
        <begin position="297"/>
        <end position="317"/>
    </location>
</feature>
<evidence type="ECO:0000256" key="9">
    <source>
        <dbReference type="SAM" id="Phobius"/>
    </source>
</evidence>
<evidence type="ECO:0000256" key="7">
    <source>
        <dbReference type="ARBA" id="ARBA00023136"/>
    </source>
</evidence>
<evidence type="ECO:0000313" key="11">
    <source>
        <dbReference type="EMBL" id="TFF25554.1"/>
    </source>
</evidence>
<dbReference type="InterPro" id="IPR038731">
    <property type="entry name" value="RgtA/B/C-like"/>
</dbReference>
<keyword evidence="3" id="KW-0328">Glycosyltransferase</keyword>
<sequence>MPGKQTKNRLTKARTMVSTTSERCGRDEDGPARSSGLVVEALAPPLSTFSGAGARDRDGRAAGAGPASMLLFLALLRAFGQSVLTHHARHALAASLRNIADDAQWPPLAPPPLANMTLPTTDIRDAARVTDRLQDRSLGLSALAAILAAIALARLLALIVSPSELGFDEAQYVLWARHFDFGYFTKPPLIAWMIAAESQVCGTGAACVRSVVPLVNSATAFVLALLAARLYGVRTGFWTGLFFAIMPGIAVSSFLITTDPLLLFFWSVALYAVFLQIEEPGLRPALLFGLAAGLGLNAKYAMIYLPALVALAGGLLPELRSRLFRRESLVALGVMTLLIAPNLVWNALNGFATFEHTAHDNIGWSLSRLNARKGFEFFGAQFGIAGPVIFGAMLNALILKARSERPRTDVLLLILSWPILFAITIQGFLAQANVNWGATAYPAGAIVATALVVRHRWSFFFWTNLIVCGLASLVILLGTAFFDPGEAPGAGKQLRQLAGWEKTAESIEALAAKTDARRIVVESRALTAGIAYALRDSGLEVFGYLPKGESPTDQFQLEQPWNGDDDREGTLLLGFGKGDLDRLGASLVAIIDAPIYAADDGTMPVYGFGSGRKGADPAPR</sequence>
<comment type="subcellular location">
    <subcellularLocation>
        <location evidence="1">Cell membrane</location>
        <topology evidence="1">Multi-pass membrane protein</topology>
    </subcellularLocation>
</comment>
<evidence type="ECO:0000256" key="4">
    <source>
        <dbReference type="ARBA" id="ARBA00022679"/>
    </source>
</evidence>
<dbReference type="OrthoDB" id="9811222at2"/>
<dbReference type="InterPro" id="IPR050297">
    <property type="entry name" value="LipidA_mod_glycosyltrf_83"/>
</dbReference>
<gene>
    <name evidence="11" type="ORF">E3C22_09430</name>
</gene>
<dbReference type="EMBL" id="SOZD01000002">
    <property type="protein sequence ID" value="TFF25554.1"/>
    <property type="molecule type" value="Genomic_DNA"/>
</dbReference>
<protein>
    <recommendedName>
        <fullName evidence="10">Glycosyltransferase RgtA/B/C/D-like domain-containing protein</fullName>
    </recommendedName>
</protein>